<name>A0ABP8JCQ4_9MICO</name>
<evidence type="ECO:0000313" key="2">
    <source>
        <dbReference type="Proteomes" id="UP001500642"/>
    </source>
</evidence>
<sequence>MVVRAVVLAPVISSARSASMFASLIPVDTARFAEQRHRPISQVAWALEFNERRDGVALPQSR</sequence>
<protein>
    <recommendedName>
        <fullName evidence="3">Secreted protein</fullName>
    </recommendedName>
</protein>
<evidence type="ECO:0000313" key="1">
    <source>
        <dbReference type="EMBL" id="GAA4388790.1"/>
    </source>
</evidence>
<reference evidence="2" key="1">
    <citation type="journal article" date="2019" name="Int. J. Syst. Evol. Microbiol.">
        <title>The Global Catalogue of Microorganisms (GCM) 10K type strain sequencing project: providing services to taxonomists for standard genome sequencing and annotation.</title>
        <authorList>
            <consortium name="The Broad Institute Genomics Platform"/>
            <consortium name="The Broad Institute Genome Sequencing Center for Infectious Disease"/>
            <person name="Wu L."/>
            <person name="Ma J."/>
        </authorList>
    </citation>
    <scope>NUCLEOTIDE SEQUENCE [LARGE SCALE GENOMIC DNA]</scope>
    <source>
        <strain evidence="2">JCM 17808</strain>
    </source>
</reference>
<comment type="caution">
    <text evidence="1">The sequence shown here is derived from an EMBL/GenBank/DDBJ whole genome shotgun (WGS) entry which is preliminary data.</text>
</comment>
<organism evidence="1 2">
    <name type="scientific">Brevibacterium pityocampae</name>
    <dbReference type="NCBI Taxonomy" id="506594"/>
    <lineage>
        <taxon>Bacteria</taxon>
        <taxon>Bacillati</taxon>
        <taxon>Actinomycetota</taxon>
        <taxon>Actinomycetes</taxon>
        <taxon>Micrococcales</taxon>
        <taxon>Brevibacteriaceae</taxon>
        <taxon>Brevibacterium</taxon>
    </lineage>
</organism>
<dbReference type="EMBL" id="BAABGL010000006">
    <property type="protein sequence ID" value="GAA4388790.1"/>
    <property type="molecule type" value="Genomic_DNA"/>
</dbReference>
<gene>
    <name evidence="1" type="ORF">GCM10023167_13880</name>
</gene>
<accession>A0ABP8JCQ4</accession>
<dbReference type="Proteomes" id="UP001500642">
    <property type="component" value="Unassembled WGS sequence"/>
</dbReference>
<proteinExistence type="predicted"/>
<keyword evidence="2" id="KW-1185">Reference proteome</keyword>
<evidence type="ECO:0008006" key="3">
    <source>
        <dbReference type="Google" id="ProtNLM"/>
    </source>
</evidence>